<dbReference type="AlphaFoldDB" id="A0A423XI09"/>
<dbReference type="GO" id="GO:0005634">
    <property type="term" value="C:nucleus"/>
    <property type="evidence" value="ECO:0007669"/>
    <property type="project" value="UniProtKB-SubCell"/>
</dbReference>
<feature type="domain" description="Zn(2)-C6 fungal-type" evidence="5">
    <location>
        <begin position="37"/>
        <end position="67"/>
    </location>
</feature>
<evidence type="ECO:0000256" key="3">
    <source>
        <dbReference type="ARBA" id="ARBA00023242"/>
    </source>
</evidence>
<dbReference type="InterPro" id="IPR007219">
    <property type="entry name" value="XnlR_reg_dom"/>
</dbReference>
<keyword evidence="3" id="KW-0539">Nucleus</keyword>
<dbReference type="STRING" id="1230097.A0A423XI09"/>
<reference evidence="6 7" key="1">
    <citation type="submission" date="2015-09" db="EMBL/GenBank/DDBJ databases">
        <title>Host preference determinants of Valsa canker pathogens revealed by comparative genomics.</title>
        <authorList>
            <person name="Yin Z."/>
            <person name="Huang L."/>
        </authorList>
    </citation>
    <scope>NUCLEOTIDE SEQUENCE [LARGE SCALE GENOMIC DNA]</scope>
    <source>
        <strain evidence="6 7">SXYLt</strain>
    </source>
</reference>
<dbReference type="CDD" id="cd12148">
    <property type="entry name" value="fungal_TF_MHR"/>
    <property type="match status" value="1"/>
</dbReference>
<evidence type="ECO:0000313" key="7">
    <source>
        <dbReference type="Proteomes" id="UP000285146"/>
    </source>
</evidence>
<dbReference type="SMART" id="SM00066">
    <property type="entry name" value="GAL4"/>
    <property type="match status" value="1"/>
</dbReference>
<evidence type="ECO:0000313" key="6">
    <source>
        <dbReference type="EMBL" id="ROW15982.1"/>
    </source>
</evidence>
<dbReference type="PROSITE" id="PS50048">
    <property type="entry name" value="ZN2_CY6_FUNGAL_2"/>
    <property type="match status" value="1"/>
</dbReference>
<evidence type="ECO:0000256" key="2">
    <source>
        <dbReference type="ARBA" id="ARBA00022723"/>
    </source>
</evidence>
<dbReference type="Pfam" id="PF00172">
    <property type="entry name" value="Zn_clus"/>
    <property type="match status" value="1"/>
</dbReference>
<dbReference type="EMBL" id="LKEB01000007">
    <property type="protein sequence ID" value="ROW15982.1"/>
    <property type="molecule type" value="Genomic_DNA"/>
</dbReference>
<feature type="region of interest" description="Disordered" evidence="4">
    <location>
        <begin position="690"/>
        <end position="718"/>
    </location>
</feature>
<proteinExistence type="predicted"/>
<dbReference type="GO" id="GO:0000981">
    <property type="term" value="F:DNA-binding transcription factor activity, RNA polymerase II-specific"/>
    <property type="evidence" value="ECO:0007669"/>
    <property type="project" value="InterPro"/>
</dbReference>
<name>A0A423XI09_9PEZI</name>
<dbReference type="InterPro" id="IPR050613">
    <property type="entry name" value="Sec_Metabolite_Reg"/>
</dbReference>
<gene>
    <name evidence="6" type="ORF">VPNG_02623</name>
</gene>
<feature type="region of interest" description="Disordered" evidence="4">
    <location>
        <begin position="68"/>
        <end position="91"/>
    </location>
</feature>
<keyword evidence="7" id="KW-1185">Reference proteome</keyword>
<dbReference type="InParanoid" id="A0A423XI09"/>
<comment type="caution">
    <text evidence="6">The sequence shown here is derived from an EMBL/GenBank/DDBJ whole genome shotgun (WGS) entry which is preliminary data.</text>
</comment>
<accession>A0A423XI09</accession>
<dbReference type="GO" id="GO:0003677">
    <property type="term" value="F:DNA binding"/>
    <property type="evidence" value="ECO:0007669"/>
    <property type="project" value="InterPro"/>
</dbReference>
<dbReference type="PANTHER" id="PTHR31001:SF85">
    <property type="entry name" value="ZN(II)2CYS6 TRANSCRIPTION FACTOR (EUROFUNG)"/>
    <property type="match status" value="1"/>
</dbReference>
<dbReference type="OrthoDB" id="435881at2759"/>
<dbReference type="SMART" id="SM00906">
    <property type="entry name" value="Fungal_trans"/>
    <property type="match status" value="1"/>
</dbReference>
<sequence>MTTPVKRHPDTPQRVVDSAAAGNNNDDQLPKVFSPSTCQSCVRRKVRCDRALPICSSCSKAKFECEYHAPPPTRATKRRRGTADSDGSQELRDRLKRYERTLQENGLLHAANIGASSAPVSGRLQNDREQRVATEPRMPALEGYVQRPVLQPKETVQAPCYGDVAGTRSHPRIEGTTSGKLLAGDGKSRYISSQIWLDAGDADMAEMSEHDQEHDQYHEEKPEQRDTPVTGVKSVVQEPLSGALLGISQDLLECHPVPDHALQLWAIHVSNVEPLCKVLHIPTTARLIETVSQRPATATKAQECLLFSIYHFAIFSLDDAECQLNFGQSRSALLAKYDFATRQALVNASWLKTTDLSVLQACVLFLIAMRGRIDPHTFWIFTGVAVRIAQRMGLHRDGESLGLSPYDVELRRRLFWQLVPLDSYAGQISGTGISITPNSWDTKQPLHINDDQIYPGMVTRPEEQNRASDMLFCRTRAELSNFYARTGVKAKQIGPTIDFRENAELDKLIDETEGIIEAKYLRYCDILNPLHVFTLGVVRSAANTVRLRNRIAPLMNQTISDGQRRELCILARKILDTDNALYRDPNMKGFRWQIKTHFLWDSLICVLMSLAKPGFFSAVELNATWSMLAEVYSNHPEIIEGKGAIPASIGKATIMAWRAKPRPSHPAPATPHGDDEPAFILRLRQLQQRRNARNRAGRGQDEDAGTTPTTTQLTPSNVDGGAEVIASLGALLGNLDGAELNFDGDFYMNPSDWMMWNQFPQPEDTDFT</sequence>
<dbReference type="Pfam" id="PF04082">
    <property type="entry name" value="Fungal_trans"/>
    <property type="match status" value="1"/>
</dbReference>
<evidence type="ECO:0000256" key="4">
    <source>
        <dbReference type="SAM" id="MobiDB-lite"/>
    </source>
</evidence>
<feature type="compositionally biased region" description="Low complexity" evidence="4">
    <location>
        <begin position="706"/>
        <end position="715"/>
    </location>
</feature>
<evidence type="ECO:0000259" key="5">
    <source>
        <dbReference type="PROSITE" id="PS50048"/>
    </source>
</evidence>
<evidence type="ECO:0000256" key="1">
    <source>
        <dbReference type="ARBA" id="ARBA00004123"/>
    </source>
</evidence>
<organism evidence="6 7">
    <name type="scientific">Cytospora leucostoma</name>
    <dbReference type="NCBI Taxonomy" id="1230097"/>
    <lineage>
        <taxon>Eukaryota</taxon>
        <taxon>Fungi</taxon>
        <taxon>Dikarya</taxon>
        <taxon>Ascomycota</taxon>
        <taxon>Pezizomycotina</taxon>
        <taxon>Sordariomycetes</taxon>
        <taxon>Sordariomycetidae</taxon>
        <taxon>Diaporthales</taxon>
        <taxon>Cytosporaceae</taxon>
        <taxon>Cytospora</taxon>
    </lineage>
</organism>
<dbReference type="CDD" id="cd00067">
    <property type="entry name" value="GAL4"/>
    <property type="match status" value="1"/>
</dbReference>
<dbReference type="Gene3D" id="4.10.240.10">
    <property type="entry name" value="Zn(2)-C6 fungal-type DNA-binding domain"/>
    <property type="match status" value="1"/>
</dbReference>
<feature type="compositionally biased region" description="Basic and acidic residues" evidence="4">
    <location>
        <begin position="207"/>
        <end position="226"/>
    </location>
</feature>
<dbReference type="InterPro" id="IPR036864">
    <property type="entry name" value="Zn2-C6_fun-type_DNA-bd_sf"/>
</dbReference>
<dbReference type="GO" id="GO:0008270">
    <property type="term" value="F:zinc ion binding"/>
    <property type="evidence" value="ECO:0007669"/>
    <property type="project" value="InterPro"/>
</dbReference>
<dbReference type="Proteomes" id="UP000285146">
    <property type="component" value="Unassembled WGS sequence"/>
</dbReference>
<dbReference type="InterPro" id="IPR001138">
    <property type="entry name" value="Zn2Cys6_DnaBD"/>
</dbReference>
<keyword evidence="2" id="KW-0479">Metal-binding</keyword>
<dbReference type="GO" id="GO:0006351">
    <property type="term" value="P:DNA-templated transcription"/>
    <property type="evidence" value="ECO:0007669"/>
    <property type="project" value="InterPro"/>
</dbReference>
<dbReference type="SUPFAM" id="SSF57701">
    <property type="entry name" value="Zn2/Cys6 DNA-binding domain"/>
    <property type="match status" value="1"/>
</dbReference>
<dbReference type="PANTHER" id="PTHR31001">
    <property type="entry name" value="UNCHARACTERIZED TRANSCRIPTIONAL REGULATORY PROTEIN"/>
    <property type="match status" value="1"/>
</dbReference>
<feature type="region of interest" description="Disordered" evidence="4">
    <location>
        <begin position="1"/>
        <end position="30"/>
    </location>
</feature>
<comment type="subcellular location">
    <subcellularLocation>
        <location evidence="1">Nucleus</location>
    </subcellularLocation>
</comment>
<protein>
    <recommendedName>
        <fullName evidence="5">Zn(2)-C6 fungal-type domain-containing protein</fullName>
    </recommendedName>
</protein>
<feature type="region of interest" description="Disordered" evidence="4">
    <location>
        <begin position="207"/>
        <end position="229"/>
    </location>
</feature>